<gene>
    <name evidence="2" type="primary">ORF52149</name>
</gene>
<organism evidence="2">
    <name type="scientific">Arion vulgaris</name>
    <dbReference type="NCBI Taxonomy" id="1028688"/>
    <lineage>
        <taxon>Eukaryota</taxon>
        <taxon>Metazoa</taxon>
        <taxon>Spiralia</taxon>
        <taxon>Lophotrochozoa</taxon>
        <taxon>Mollusca</taxon>
        <taxon>Gastropoda</taxon>
        <taxon>Heterobranchia</taxon>
        <taxon>Euthyneura</taxon>
        <taxon>Panpulmonata</taxon>
        <taxon>Eupulmonata</taxon>
        <taxon>Stylommatophora</taxon>
        <taxon>Helicina</taxon>
        <taxon>Arionoidea</taxon>
        <taxon>Arionidae</taxon>
        <taxon>Arion</taxon>
    </lineage>
</organism>
<dbReference type="EMBL" id="HACG01017702">
    <property type="protein sequence ID" value="CEK64567.1"/>
    <property type="molecule type" value="Transcribed_RNA"/>
</dbReference>
<dbReference type="InterPro" id="IPR057407">
    <property type="entry name" value="HEAT_TANGO6"/>
</dbReference>
<dbReference type="PANTHER" id="PTHR20959:SF1">
    <property type="entry name" value="TRANSPORT AND GOLGI ORGANIZATION PROTEIN 6 HOMOLOG"/>
    <property type="match status" value="1"/>
</dbReference>
<reference evidence="2" key="1">
    <citation type="submission" date="2014-12" db="EMBL/GenBank/DDBJ databases">
        <title>Insight into the proteome of Arion vulgaris.</title>
        <authorList>
            <person name="Aradska J."/>
            <person name="Bulat T."/>
            <person name="Smidak R."/>
            <person name="Sarate P."/>
            <person name="Gangsoo J."/>
            <person name="Sialana F."/>
            <person name="Bilban M."/>
            <person name="Lubec G."/>
        </authorList>
    </citation>
    <scope>NUCLEOTIDE SEQUENCE</scope>
    <source>
        <tissue evidence="2">Skin</tissue>
    </source>
</reference>
<proteinExistence type="predicted"/>
<feature type="non-terminal residue" evidence="2">
    <location>
        <position position="208"/>
    </location>
</feature>
<dbReference type="PANTHER" id="PTHR20959">
    <property type="entry name" value="TRANSPORT AND GOLGI ORGANIZATION PROTEIN 6 FAMILY MEMBER"/>
    <property type="match status" value="1"/>
</dbReference>
<feature type="domain" description="TANGO6 HEAT repeat" evidence="1">
    <location>
        <begin position="13"/>
        <end position="194"/>
    </location>
</feature>
<evidence type="ECO:0000313" key="2">
    <source>
        <dbReference type="EMBL" id="CEK64567.1"/>
    </source>
</evidence>
<dbReference type="Pfam" id="PF23565">
    <property type="entry name" value="ARM_TANGO6"/>
    <property type="match status" value="1"/>
</dbReference>
<sequence length="208" mass="23133">LFVGDHSSTNVSAQDWQKYKAVAQIISRCPVFPNNIKQFYISVSRQLIELLLANETQVSHHVIRAIGAAVQELTNQQPELMQDVCLSHLLHPLLRLSCDADSLLLKDGQILLPEETFTQCTVCLHRLFVIGQEPQSSLLSKLHKVSRILVSVYFLAKNRVSLIKSLSADLIKAYLGYCETAEAARFLMSLVLTGKDDVQECPAIGSTV</sequence>
<evidence type="ECO:0000259" key="1">
    <source>
        <dbReference type="Pfam" id="PF23565"/>
    </source>
</evidence>
<protein>
    <recommendedName>
        <fullName evidence="1">TANGO6 HEAT repeat domain-containing protein</fullName>
    </recommendedName>
</protein>
<dbReference type="GO" id="GO:0009306">
    <property type="term" value="P:protein secretion"/>
    <property type="evidence" value="ECO:0007669"/>
    <property type="project" value="TreeGrafter"/>
</dbReference>
<name>A0A0B6Z890_9EUPU</name>
<feature type="non-terminal residue" evidence="2">
    <location>
        <position position="1"/>
    </location>
</feature>
<dbReference type="InterPro" id="IPR039600">
    <property type="entry name" value="TANGO6/Rtp1"/>
</dbReference>
<accession>A0A0B6Z890</accession>
<dbReference type="AlphaFoldDB" id="A0A0B6Z890"/>